<dbReference type="AlphaFoldDB" id="A0A844YDH3"/>
<protein>
    <recommendedName>
        <fullName evidence="4">Peptidase inhibitor I78</fullName>
    </recommendedName>
</protein>
<dbReference type="OrthoDB" id="8724542at2"/>
<dbReference type="Pfam" id="PF11720">
    <property type="entry name" value="Inhibitor_I78"/>
    <property type="match status" value="1"/>
</dbReference>
<dbReference type="InterPro" id="IPR021719">
    <property type="entry name" value="Prot_inh_I78"/>
</dbReference>
<evidence type="ECO:0000313" key="2">
    <source>
        <dbReference type="EMBL" id="MXO62570.1"/>
    </source>
</evidence>
<gene>
    <name evidence="2" type="ORF">GRI48_06050</name>
</gene>
<organism evidence="2 3">
    <name type="scientific">Qipengyuania oceanensis</name>
    <dbReference type="NCBI Taxonomy" id="1463597"/>
    <lineage>
        <taxon>Bacteria</taxon>
        <taxon>Pseudomonadati</taxon>
        <taxon>Pseudomonadota</taxon>
        <taxon>Alphaproteobacteria</taxon>
        <taxon>Sphingomonadales</taxon>
        <taxon>Erythrobacteraceae</taxon>
        <taxon>Qipengyuania</taxon>
    </lineage>
</organism>
<keyword evidence="1" id="KW-0732">Signal</keyword>
<accession>A0A844YDH3</accession>
<sequence length="105" mass="11005">MHNKTAATFLALAGALTLGGCVTATSTDEPDRRPVGADRICNAAAVQSHVGHSATQDMGAAILAQSGAAQLRWGAPGTAWTMDYRQDRVNVRYDNAMKITEVTCG</sequence>
<dbReference type="PROSITE" id="PS51257">
    <property type="entry name" value="PROKAR_LIPOPROTEIN"/>
    <property type="match status" value="1"/>
</dbReference>
<name>A0A844YDH3_9SPHN</name>
<feature type="signal peptide" evidence="1">
    <location>
        <begin position="1"/>
        <end position="24"/>
    </location>
</feature>
<comment type="caution">
    <text evidence="2">The sequence shown here is derived from an EMBL/GenBank/DDBJ whole genome shotgun (WGS) entry which is preliminary data.</text>
</comment>
<evidence type="ECO:0000256" key="1">
    <source>
        <dbReference type="SAM" id="SignalP"/>
    </source>
</evidence>
<dbReference type="Proteomes" id="UP000445582">
    <property type="component" value="Unassembled WGS sequence"/>
</dbReference>
<evidence type="ECO:0008006" key="4">
    <source>
        <dbReference type="Google" id="ProtNLM"/>
    </source>
</evidence>
<keyword evidence="3" id="KW-1185">Reference proteome</keyword>
<proteinExistence type="predicted"/>
<dbReference type="EMBL" id="WTYN01000001">
    <property type="protein sequence ID" value="MXO62570.1"/>
    <property type="molecule type" value="Genomic_DNA"/>
</dbReference>
<evidence type="ECO:0000313" key="3">
    <source>
        <dbReference type="Proteomes" id="UP000445582"/>
    </source>
</evidence>
<feature type="chain" id="PRO_5032892438" description="Peptidase inhibitor I78" evidence="1">
    <location>
        <begin position="25"/>
        <end position="105"/>
    </location>
</feature>
<reference evidence="2 3" key="1">
    <citation type="submission" date="2019-12" db="EMBL/GenBank/DDBJ databases">
        <title>Genomic-based taxomic classification of the family Erythrobacteraceae.</title>
        <authorList>
            <person name="Xu L."/>
        </authorList>
    </citation>
    <scope>NUCLEOTIDE SEQUENCE [LARGE SCALE GENOMIC DNA]</scope>
    <source>
        <strain evidence="2 3">MCCC 1A09965</strain>
    </source>
</reference>
<dbReference type="RefSeq" id="WP_160672836.1">
    <property type="nucleotide sequence ID" value="NZ_WTYN01000001.1"/>
</dbReference>
<dbReference type="Gene3D" id="3.30.10.10">
    <property type="entry name" value="Trypsin Inhibitor V, subunit A"/>
    <property type="match status" value="1"/>
</dbReference>